<feature type="region of interest" description="Disordered" evidence="1">
    <location>
        <begin position="508"/>
        <end position="598"/>
    </location>
</feature>
<dbReference type="GO" id="GO:0005741">
    <property type="term" value="C:mitochondrial outer membrane"/>
    <property type="evidence" value="ECO:0007669"/>
    <property type="project" value="TreeGrafter"/>
</dbReference>
<organism evidence="3 4">
    <name type="scientific">Malassezia cuniculi</name>
    <dbReference type="NCBI Taxonomy" id="948313"/>
    <lineage>
        <taxon>Eukaryota</taxon>
        <taxon>Fungi</taxon>
        <taxon>Dikarya</taxon>
        <taxon>Basidiomycota</taxon>
        <taxon>Ustilaginomycotina</taxon>
        <taxon>Malasseziomycetes</taxon>
        <taxon>Malasseziales</taxon>
        <taxon>Malasseziaceae</taxon>
        <taxon>Malassezia</taxon>
    </lineage>
</organism>
<protein>
    <recommendedName>
        <fullName evidence="2">CRAL-TRIO domain-containing protein</fullName>
    </recommendedName>
</protein>
<feature type="compositionally biased region" description="Basic residues" evidence="1">
    <location>
        <begin position="527"/>
        <end position="545"/>
    </location>
</feature>
<dbReference type="Gene3D" id="1.25.40.10">
    <property type="entry name" value="Tetratricopeptide repeat domain"/>
    <property type="match status" value="1"/>
</dbReference>
<dbReference type="PANTHER" id="PTHR31859">
    <property type="entry name" value="TETRATRICOPEPTIDE REPEAT PROTEIN 39 FAMILY MEMBER"/>
    <property type="match status" value="1"/>
</dbReference>
<evidence type="ECO:0000313" key="4">
    <source>
        <dbReference type="Proteomes" id="UP001219933"/>
    </source>
</evidence>
<feature type="compositionally biased region" description="Basic and acidic residues" evidence="1">
    <location>
        <begin position="1420"/>
        <end position="1435"/>
    </location>
</feature>
<evidence type="ECO:0000313" key="3">
    <source>
        <dbReference type="EMBL" id="WFD35774.1"/>
    </source>
</evidence>
<dbReference type="Proteomes" id="UP001219933">
    <property type="component" value="Chromosome 3"/>
</dbReference>
<dbReference type="PROSITE" id="PS50191">
    <property type="entry name" value="CRAL_TRIO"/>
    <property type="match status" value="1"/>
</dbReference>
<dbReference type="GO" id="GO:0005634">
    <property type="term" value="C:nucleus"/>
    <property type="evidence" value="ECO:0007669"/>
    <property type="project" value="TreeGrafter"/>
</dbReference>
<accession>A0AAF0J7L0</accession>
<sequence>MSVVTNELGEKIEEGYLGNLTPEHENALQQFWVKLFEIFDTNVEQSDVVDRKGGLKAVAKGMEVSTADPKEAKKAKAAGGESDVVSECLAKYGGRYIRQGFIESIRMDPPDMSALRYLRARKFDVKAAVSMCVGAVQFRLDANVSDIVATGELGNKDVPGFLNQFRRGISYVEGSTADEDMPIYFIHVGRHFTNAQKPEVLQRFVVMAMENVRMLCTPPMEKSIIVFDMSGFGLKNMDWGCVMFILKCLESYYPESLRRIYIHGAPWIFKGVWAALQPLLDPVVAAKIKFSNKAHELEEYVSRTRFSKDMGGTLNWEWKYQEPEEHENDLMKDTATRDAIIKEQYELFDKFIAATKTWAQSPSKETAHRRLVLMKQLRLKYYQLDPYIRARTVYHRNKIIRNDFSVRWEYPQLSGPDLSQDINTRHNVPALIKWLRDHGEDTLEDCVGANSPSFTHGTAYTTHDAPKAKPKKASKPKSEASEGKGGAAAAGAAGAGAVAAGAAGAAVATKKSSREPKESAAEMEEHHRRRRSHHGKRSHRKSSHDHHHEEEDLAASKGSVAEKPRSRKPVPKVVNTEEPEEVTQQQSSGGISGAGAAVAAGATGAVAAGAAALGLSRKASDDSFVSATGDDHHHGAAAAAAQPVSRAAAPQTVTYAAAPQTATREAPIDNELEEDDDDDIELEEELALEDDAADDDVPVHTKYDHTHDRELAEEYDLDDEERSILSDDEPITPETVLMPQYLSGKPTADSVALSESSLYKDIEVCHDSIALFFNSQMREAEELCSRDASNRLYSSFGMALLNFVKSLMTFEPSDMQIAMKSCTHTVAIAKLLRKKPGKINKLMPIGKKKATLQSMTVVERHAEVVYAQSLLFRALLGVIYSGDFIGVVRQAINLRTSFTILRNMMQMIEKADSSKHLSDVTGGSRNDVVDEHLRSGVYFGNGISMMILSLFPARLLRFIEGMGFSADRRRALDLLQRVGGWSKSQAKPAVTAEKEGISRTLCDSTLLAYHLVLAARIPVADQDLAFADKILSWNLQRYSKGTFFLYFSARLYAAQALPEKAIEYYRHSIESQREYKQLHHLCFWNLSLTYLSTCDFARAYECYDVLSRESNWSKSIYQYAKAVMLYETNSADREQSSAIMQTVTKLDRKVAGQHLSFEKFVRCKAQKFVAQNNHLPLPALEFSYMWQCFTLTPVFLLVENSLTRIDEFIDQLEATGPTTYGSSPSEYYSAYCLAFLLRGVALRYVAYPEPHTFVRHPANDSINPSEAAEDAVRSFEKVFELGSHLDAIDRYIVYFAHLELGRVRAAMGNDSAAIREYDLILSRKPLVQQDSSIVRKQLRGDKANYLLSDLCQMQAHASRLMVGAQGTRAKVASATRTRSVRASSTSAPRTVSQPQGLTGVTRAETLGQAPRTVSSSQRSSRGDLGSRARESRLYA</sequence>
<dbReference type="InterPro" id="IPR011074">
    <property type="entry name" value="CRAL/TRIO_N_dom"/>
</dbReference>
<dbReference type="InterPro" id="IPR036273">
    <property type="entry name" value="CRAL/TRIO_N_dom_sf"/>
</dbReference>
<evidence type="ECO:0000256" key="1">
    <source>
        <dbReference type="SAM" id="MobiDB-lite"/>
    </source>
</evidence>
<dbReference type="SUPFAM" id="SSF52087">
    <property type="entry name" value="CRAL/TRIO domain"/>
    <property type="match status" value="1"/>
</dbReference>
<dbReference type="CDD" id="cd00170">
    <property type="entry name" value="SEC14"/>
    <property type="match status" value="1"/>
</dbReference>
<feature type="compositionally biased region" description="Low complexity" evidence="1">
    <location>
        <begin position="636"/>
        <end position="663"/>
    </location>
</feature>
<evidence type="ECO:0000259" key="2">
    <source>
        <dbReference type="PROSITE" id="PS50191"/>
    </source>
</evidence>
<feature type="region of interest" description="Disordered" evidence="1">
    <location>
        <begin position="616"/>
        <end position="678"/>
    </location>
</feature>
<feature type="compositionally biased region" description="Acidic residues" evidence="1">
    <location>
        <begin position="668"/>
        <end position="678"/>
    </location>
</feature>
<dbReference type="InterPro" id="IPR001251">
    <property type="entry name" value="CRAL-TRIO_dom"/>
</dbReference>
<dbReference type="Pfam" id="PF10300">
    <property type="entry name" value="Iml2-TPR_39"/>
    <property type="match status" value="1"/>
</dbReference>
<feature type="region of interest" description="Disordered" evidence="1">
    <location>
        <begin position="1372"/>
        <end position="1435"/>
    </location>
</feature>
<keyword evidence="4" id="KW-1185">Reference proteome</keyword>
<reference evidence="3" key="1">
    <citation type="submission" date="2023-03" db="EMBL/GenBank/DDBJ databases">
        <title>Mating type loci evolution in Malassezia.</title>
        <authorList>
            <person name="Coelho M.A."/>
        </authorList>
    </citation>
    <scope>NUCLEOTIDE SEQUENCE</scope>
    <source>
        <strain evidence="3">CBS 11721</strain>
    </source>
</reference>
<feature type="compositionally biased region" description="Basic and acidic residues" evidence="1">
    <location>
        <begin position="512"/>
        <end position="526"/>
    </location>
</feature>
<feature type="domain" description="CRAL-TRIO" evidence="2">
    <location>
        <begin position="158"/>
        <end position="318"/>
    </location>
</feature>
<name>A0AAF0J7L0_9BASI</name>
<dbReference type="EMBL" id="CP119879">
    <property type="protein sequence ID" value="WFD35774.1"/>
    <property type="molecule type" value="Genomic_DNA"/>
</dbReference>
<dbReference type="Gene3D" id="3.40.525.10">
    <property type="entry name" value="CRAL-TRIO lipid binding domain"/>
    <property type="match status" value="1"/>
</dbReference>
<dbReference type="Pfam" id="PF00650">
    <property type="entry name" value="CRAL_TRIO"/>
    <property type="match status" value="1"/>
</dbReference>
<dbReference type="GO" id="GO:0005829">
    <property type="term" value="C:cytosol"/>
    <property type="evidence" value="ECO:0007669"/>
    <property type="project" value="TreeGrafter"/>
</dbReference>
<dbReference type="InterPro" id="IPR036865">
    <property type="entry name" value="CRAL-TRIO_dom_sf"/>
</dbReference>
<dbReference type="InterPro" id="IPR019412">
    <property type="entry name" value="IML2/TPR_39"/>
</dbReference>
<dbReference type="SUPFAM" id="SSF46938">
    <property type="entry name" value="CRAL/TRIO N-terminal domain"/>
    <property type="match status" value="1"/>
</dbReference>
<dbReference type="InterPro" id="IPR011990">
    <property type="entry name" value="TPR-like_helical_dom_sf"/>
</dbReference>
<dbReference type="SMART" id="SM01100">
    <property type="entry name" value="CRAL_TRIO_N"/>
    <property type="match status" value="1"/>
</dbReference>
<dbReference type="SMART" id="SM00516">
    <property type="entry name" value="SEC14"/>
    <property type="match status" value="1"/>
</dbReference>
<dbReference type="PANTHER" id="PTHR31859:SF1">
    <property type="entry name" value="TETRATRICOPEPTIDE REPEAT PROTEIN 39C"/>
    <property type="match status" value="1"/>
</dbReference>
<gene>
    <name evidence="3" type="ORF">MCUN1_002636</name>
</gene>
<dbReference type="Pfam" id="PF03765">
    <property type="entry name" value="CRAL_TRIO_N"/>
    <property type="match status" value="1"/>
</dbReference>
<feature type="compositionally biased region" description="Polar residues" evidence="1">
    <location>
        <begin position="450"/>
        <end position="461"/>
    </location>
</feature>
<feature type="region of interest" description="Disordered" evidence="1">
    <location>
        <begin position="450"/>
        <end position="487"/>
    </location>
</feature>
<feature type="compositionally biased region" description="Low complexity" evidence="1">
    <location>
        <begin position="1372"/>
        <end position="1390"/>
    </location>
</feature>
<dbReference type="SUPFAM" id="SSF48452">
    <property type="entry name" value="TPR-like"/>
    <property type="match status" value="1"/>
</dbReference>
<proteinExistence type="predicted"/>